<organism evidence="1 2">
    <name type="scientific">Luteimonas yindakuii</name>
    <dbReference type="NCBI Taxonomy" id="2565782"/>
    <lineage>
        <taxon>Bacteria</taxon>
        <taxon>Pseudomonadati</taxon>
        <taxon>Pseudomonadota</taxon>
        <taxon>Gammaproteobacteria</taxon>
        <taxon>Lysobacterales</taxon>
        <taxon>Lysobacteraceae</taxon>
        <taxon>Luteimonas</taxon>
    </lineage>
</organism>
<dbReference type="Pfam" id="PF09365">
    <property type="entry name" value="DUF2461"/>
    <property type="match status" value="1"/>
</dbReference>
<dbReference type="InterPro" id="IPR015996">
    <property type="entry name" value="UCP028451"/>
</dbReference>
<proteinExistence type="predicted"/>
<dbReference type="PANTHER" id="PTHR36452:SF1">
    <property type="entry name" value="DUF2461 DOMAIN-CONTAINING PROTEIN"/>
    <property type="match status" value="1"/>
</dbReference>
<protein>
    <submittedName>
        <fullName evidence="1">DUF2461 domain-containing protein</fullName>
    </submittedName>
</protein>
<dbReference type="PIRSF" id="PIRSF028451">
    <property type="entry name" value="UCP028451"/>
    <property type="match status" value="1"/>
</dbReference>
<dbReference type="AlphaFoldDB" id="A0A4Z1R3H3"/>
<dbReference type="EMBL" id="SPUH01000001">
    <property type="protein sequence ID" value="TKS54072.1"/>
    <property type="molecule type" value="Genomic_DNA"/>
</dbReference>
<dbReference type="PANTHER" id="PTHR36452">
    <property type="entry name" value="CHROMOSOME 12, WHOLE GENOME SHOTGUN SEQUENCE"/>
    <property type="match status" value="1"/>
</dbReference>
<dbReference type="InterPro" id="IPR012808">
    <property type="entry name" value="CHP02453"/>
</dbReference>
<dbReference type="Proteomes" id="UP000298681">
    <property type="component" value="Unassembled WGS sequence"/>
</dbReference>
<accession>A0A4Z1R3H3</accession>
<evidence type="ECO:0000313" key="1">
    <source>
        <dbReference type="EMBL" id="TKS54072.1"/>
    </source>
</evidence>
<dbReference type="NCBIfam" id="TIGR02453">
    <property type="entry name" value="TIGR02453 family protein"/>
    <property type="match status" value="1"/>
</dbReference>
<name>A0A4Z1R3H3_9GAMM</name>
<keyword evidence="2" id="KW-1185">Reference proteome</keyword>
<sequence length="228" mass="27101">MPAYFSDQSLRFLHNLSRHNERDWFHAHRADYETHVREPFQRLLADLQPDLAAVSLQFRADPRPVGGSLFRIHRDTRYAHDKSPYKRWQGAKLFHARHREVPTPSWYIHLQPGENFLAAGIWHPETPVLRRIRQFLVDNPQGWRRAAHDPALQRRWRLSEDEMLVRVPRGYPEDFEFRDDLRRRNFVIVRALDDATMTGPRLRQTIARELAATAPFMDYLCAALDLEF</sequence>
<gene>
    <name evidence="1" type="ORF">E4582_04320</name>
</gene>
<comment type="caution">
    <text evidence="1">The sequence shown here is derived from an EMBL/GenBank/DDBJ whole genome shotgun (WGS) entry which is preliminary data.</text>
</comment>
<evidence type="ECO:0000313" key="2">
    <source>
        <dbReference type="Proteomes" id="UP000298681"/>
    </source>
</evidence>
<dbReference type="RefSeq" id="WP_134673453.1">
    <property type="nucleotide sequence ID" value="NZ_SPUH01000001.1"/>
</dbReference>
<reference evidence="1 2" key="1">
    <citation type="submission" date="2019-01" db="EMBL/GenBank/DDBJ databases">
        <authorList>
            <person name="Zhang S."/>
        </authorList>
    </citation>
    <scope>NUCLEOTIDE SEQUENCE [LARGE SCALE GENOMIC DNA]</scope>
    <source>
        <strain evidence="1 2">1626</strain>
    </source>
</reference>